<organism evidence="4 5">
    <name type="scientific">Cricetulus griseus</name>
    <name type="common">Chinese hamster</name>
    <name type="synonym">Cricetulus barabensis griseus</name>
    <dbReference type="NCBI Taxonomy" id="10029"/>
    <lineage>
        <taxon>Eukaryota</taxon>
        <taxon>Metazoa</taxon>
        <taxon>Chordata</taxon>
        <taxon>Craniata</taxon>
        <taxon>Vertebrata</taxon>
        <taxon>Euteleostomi</taxon>
        <taxon>Mammalia</taxon>
        <taxon>Eutheria</taxon>
        <taxon>Euarchontoglires</taxon>
        <taxon>Glires</taxon>
        <taxon>Rodentia</taxon>
        <taxon>Myomorpha</taxon>
        <taxon>Muroidea</taxon>
        <taxon>Cricetidae</taxon>
        <taxon>Cricetinae</taxon>
        <taxon>Cricetulus</taxon>
    </lineage>
</organism>
<dbReference type="GO" id="GO:0061608">
    <property type="term" value="F:nuclear import signal receptor activity"/>
    <property type="evidence" value="ECO:0007669"/>
    <property type="project" value="InterPro"/>
</dbReference>
<dbReference type="GlyGen" id="G3ILC8">
    <property type="glycosylation" value="1 site"/>
</dbReference>
<evidence type="ECO:0000313" key="5">
    <source>
        <dbReference type="Proteomes" id="UP000001075"/>
    </source>
</evidence>
<evidence type="ECO:0000259" key="3">
    <source>
        <dbReference type="PROSITE" id="PS51214"/>
    </source>
</evidence>
<evidence type="ECO:0000256" key="1">
    <source>
        <dbReference type="PROSITE-ProRule" id="PRU00561"/>
    </source>
</evidence>
<proteinExistence type="predicted"/>
<evidence type="ECO:0000313" key="4">
    <source>
        <dbReference type="EMBL" id="EGW14621.1"/>
    </source>
</evidence>
<dbReference type="InterPro" id="IPR002652">
    <property type="entry name" value="Importin-a_IBB"/>
</dbReference>
<dbReference type="GO" id="GO:0006606">
    <property type="term" value="P:protein import into nucleus"/>
    <property type="evidence" value="ECO:0007669"/>
    <property type="project" value="InterPro"/>
</dbReference>
<accession>G3ILC8</accession>
<gene>
    <name evidence="4" type="ORF">I79_024692</name>
</gene>
<dbReference type="PRINTS" id="PR01886">
    <property type="entry name" value="PASS1"/>
</dbReference>
<feature type="region of interest" description="Disordered" evidence="2">
    <location>
        <begin position="77"/>
        <end position="114"/>
    </location>
</feature>
<feature type="compositionally biased region" description="Polar residues" evidence="2">
    <location>
        <begin position="78"/>
        <end position="87"/>
    </location>
</feature>
<feature type="domain" description="IBB" evidence="3">
    <location>
        <begin position="1"/>
        <end position="35"/>
    </location>
</feature>
<dbReference type="AlphaFoldDB" id="G3ILC8"/>
<evidence type="ECO:0000256" key="2">
    <source>
        <dbReference type="SAM" id="MobiDB-lite"/>
    </source>
</evidence>
<protein>
    <submittedName>
        <fullName evidence="4">HSPB1-associated protein 1</fullName>
    </submittedName>
</protein>
<feature type="region of interest" description="Disordered" evidence="2">
    <location>
        <begin position="1"/>
        <end position="24"/>
    </location>
</feature>
<dbReference type="PaxDb" id="10029-XP_007653408.1"/>
<dbReference type="Proteomes" id="UP000001075">
    <property type="component" value="Unassembled WGS sequence"/>
</dbReference>
<dbReference type="EMBL" id="JH003989">
    <property type="protein sequence ID" value="EGW14621.1"/>
    <property type="molecule type" value="Genomic_DNA"/>
</dbReference>
<reference evidence="5" key="1">
    <citation type="journal article" date="2011" name="Nat. Biotechnol.">
        <title>The genomic sequence of the Chinese hamster ovary (CHO)-K1 cell line.</title>
        <authorList>
            <person name="Xu X."/>
            <person name="Nagarajan H."/>
            <person name="Lewis N.E."/>
            <person name="Pan S."/>
            <person name="Cai Z."/>
            <person name="Liu X."/>
            <person name="Chen W."/>
            <person name="Xie M."/>
            <person name="Wang W."/>
            <person name="Hammond S."/>
            <person name="Andersen M.R."/>
            <person name="Neff N."/>
            <person name="Passarelli B."/>
            <person name="Koh W."/>
            <person name="Fan H.C."/>
            <person name="Wang J."/>
            <person name="Gui Y."/>
            <person name="Lee K.H."/>
            <person name="Betenbaugh M.J."/>
            <person name="Quake S.R."/>
            <person name="Famili I."/>
            <person name="Palsson B.O."/>
            <person name="Wang J."/>
        </authorList>
    </citation>
    <scope>NUCLEOTIDE SEQUENCE [LARGE SCALE GENOMIC DNA]</scope>
    <source>
        <strain evidence="5">CHO K1 cell line</strain>
    </source>
</reference>
<dbReference type="PROSITE" id="PS51214">
    <property type="entry name" value="IBB"/>
    <property type="match status" value="1"/>
</dbReference>
<dbReference type="STRING" id="10029.G3ILC8"/>
<name>G3ILC8_CRIGR</name>
<keyword evidence="1" id="KW-0813">Transport</keyword>
<dbReference type="InParanoid" id="G3ILC8"/>
<sequence>MRRRREEEELQLRKQKREEQVEETSHEVNCCYLNDAVCAFFDRCGKAKEVETQALRSNGEKWRKEEPSVQEHMEVEQAHSQSFTVRTGKQEVARSQFGPDLVPVTPASEDHIGR</sequence>
<dbReference type="InterPro" id="IPR013296">
    <property type="entry name" value="HSPB1-associated_protein_1"/>
</dbReference>